<evidence type="ECO:0000313" key="6">
    <source>
        <dbReference type="EMBL" id="GGG49972.1"/>
    </source>
</evidence>
<comment type="similarity">
    <text evidence="1">Belongs to the GSP E family.</text>
</comment>
<organism evidence="6 7">
    <name type="scientific">Pseudohongiella nitratireducens</name>
    <dbReference type="NCBI Taxonomy" id="1768907"/>
    <lineage>
        <taxon>Bacteria</taxon>
        <taxon>Pseudomonadati</taxon>
        <taxon>Pseudomonadota</taxon>
        <taxon>Gammaproteobacteria</taxon>
        <taxon>Pseudomonadales</taxon>
        <taxon>Pseudohongiellaceae</taxon>
        <taxon>Pseudohongiella</taxon>
    </lineage>
</organism>
<dbReference type="Gene3D" id="3.40.50.300">
    <property type="entry name" value="P-loop containing nucleotide triphosphate hydrolases"/>
    <property type="match status" value="1"/>
</dbReference>
<dbReference type="GO" id="GO:0005524">
    <property type="term" value="F:ATP binding"/>
    <property type="evidence" value="ECO:0007669"/>
    <property type="project" value="UniProtKB-KW"/>
</dbReference>
<dbReference type="PROSITE" id="PS00662">
    <property type="entry name" value="T2SP_E"/>
    <property type="match status" value="1"/>
</dbReference>
<dbReference type="EMBL" id="BMIY01000002">
    <property type="protein sequence ID" value="GGG49972.1"/>
    <property type="molecule type" value="Genomic_DNA"/>
</dbReference>
<dbReference type="OrthoDB" id="9804785at2"/>
<dbReference type="SUPFAM" id="SSF52540">
    <property type="entry name" value="P-loop containing nucleoside triphosphate hydrolases"/>
    <property type="match status" value="1"/>
</dbReference>
<comment type="caution">
    <text evidence="6">The sequence shown here is derived from an EMBL/GenBank/DDBJ whole genome shotgun (WGS) entry which is preliminary data.</text>
</comment>
<evidence type="ECO:0000259" key="5">
    <source>
        <dbReference type="PROSITE" id="PS00662"/>
    </source>
</evidence>
<dbReference type="Proteomes" id="UP000627715">
    <property type="component" value="Unassembled WGS sequence"/>
</dbReference>
<dbReference type="GO" id="GO:0016887">
    <property type="term" value="F:ATP hydrolysis activity"/>
    <property type="evidence" value="ECO:0007669"/>
    <property type="project" value="TreeGrafter"/>
</dbReference>
<feature type="compositionally biased region" description="Basic and acidic residues" evidence="4">
    <location>
        <begin position="616"/>
        <end position="633"/>
    </location>
</feature>
<dbReference type="InterPro" id="IPR003593">
    <property type="entry name" value="AAA+_ATPase"/>
</dbReference>
<dbReference type="Gene3D" id="3.30.450.90">
    <property type="match status" value="1"/>
</dbReference>
<dbReference type="InterPro" id="IPR027417">
    <property type="entry name" value="P-loop_NTPase"/>
</dbReference>
<dbReference type="SMART" id="SM00382">
    <property type="entry name" value="AAA"/>
    <property type="match status" value="1"/>
</dbReference>
<proteinExistence type="inferred from homology"/>
<dbReference type="InterPro" id="IPR037257">
    <property type="entry name" value="T2SS_E_N_sf"/>
</dbReference>
<dbReference type="AlphaFoldDB" id="A0A917GKR0"/>
<evidence type="ECO:0000256" key="2">
    <source>
        <dbReference type="ARBA" id="ARBA00022741"/>
    </source>
</evidence>
<keyword evidence="7" id="KW-1185">Reference proteome</keyword>
<keyword evidence="3" id="KW-0067">ATP-binding</keyword>
<dbReference type="Gene3D" id="3.30.300.160">
    <property type="entry name" value="Type II secretion system, protein E, N-terminal domain"/>
    <property type="match status" value="1"/>
</dbReference>
<dbReference type="GO" id="GO:0005886">
    <property type="term" value="C:plasma membrane"/>
    <property type="evidence" value="ECO:0007669"/>
    <property type="project" value="TreeGrafter"/>
</dbReference>
<feature type="region of interest" description="Disordered" evidence="4">
    <location>
        <begin position="582"/>
        <end position="633"/>
    </location>
</feature>
<dbReference type="SUPFAM" id="SSF160246">
    <property type="entry name" value="EspE N-terminal domain-like"/>
    <property type="match status" value="1"/>
</dbReference>
<dbReference type="CDD" id="cd01129">
    <property type="entry name" value="PulE-GspE-like"/>
    <property type="match status" value="1"/>
</dbReference>
<protein>
    <submittedName>
        <fullName evidence="6">MSHA biogenesis protein MshE</fullName>
    </submittedName>
</protein>
<feature type="domain" description="Bacterial type II secretion system protein E" evidence="5">
    <location>
        <begin position="381"/>
        <end position="395"/>
    </location>
</feature>
<dbReference type="InterPro" id="IPR007831">
    <property type="entry name" value="T2SS_GspE_N"/>
</dbReference>
<name>A0A917GKR0_9GAMM</name>
<gene>
    <name evidence="6" type="ORF">GCM10011403_03850</name>
</gene>
<keyword evidence="2" id="KW-0547">Nucleotide-binding</keyword>
<dbReference type="PANTHER" id="PTHR30258:SF29">
    <property type="entry name" value="MSHA PILUS ASSEMBLY ATPASE MSHE"/>
    <property type="match status" value="1"/>
</dbReference>
<dbReference type="Pfam" id="PF05157">
    <property type="entry name" value="MshEN"/>
    <property type="match status" value="1"/>
</dbReference>
<evidence type="ECO:0000313" key="7">
    <source>
        <dbReference type="Proteomes" id="UP000627715"/>
    </source>
</evidence>
<dbReference type="Pfam" id="PF00437">
    <property type="entry name" value="T2SSE"/>
    <property type="match status" value="1"/>
</dbReference>
<evidence type="ECO:0000256" key="1">
    <source>
        <dbReference type="ARBA" id="ARBA00006611"/>
    </source>
</evidence>
<accession>A0A917GKR0</accession>
<dbReference type="FunFam" id="3.30.450.90:FF:000001">
    <property type="entry name" value="Type II secretion system ATPase GspE"/>
    <property type="match status" value="1"/>
</dbReference>
<dbReference type="InterPro" id="IPR001482">
    <property type="entry name" value="T2SS/T4SS_dom"/>
</dbReference>
<evidence type="ECO:0000256" key="3">
    <source>
        <dbReference type="ARBA" id="ARBA00022840"/>
    </source>
</evidence>
<reference evidence="6" key="1">
    <citation type="journal article" date="2014" name="Int. J. Syst. Evol. Microbiol.">
        <title>Complete genome sequence of Corynebacterium casei LMG S-19264T (=DSM 44701T), isolated from a smear-ripened cheese.</title>
        <authorList>
            <consortium name="US DOE Joint Genome Institute (JGI-PGF)"/>
            <person name="Walter F."/>
            <person name="Albersmeier A."/>
            <person name="Kalinowski J."/>
            <person name="Ruckert C."/>
        </authorList>
    </citation>
    <scope>NUCLEOTIDE SEQUENCE</scope>
    <source>
        <strain evidence="6">CGMCC 1.15425</strain>
    </source>
</reference>
<evidence type="ECO:0000256" key="4">
    <source>
        <dbReference type="SAM" id="MobiDB-lite"/>
    </source>
</evidence>
<dbReference type="PANTHER" id="PTHR30258">
    <property type="entry name" value="TYPE II SECRETION SYSTEM PROTEIN GSPE-RELATED"/>
    <property type="match status" value="1"/>
</dbReference>
<dbReference type="FunFam" id="3.40.50.300:FF:000398">
    <property type="entry name" value="Type IV pilus assembly ATPase PilB"/>
    <property type="match status" value="1"/>
</dbReference>
<sequence>MAVRQKIRIGDLLVSNNVITEDQLQQALAKQKSTGLRLGRTLINLGFIQEDKFLEFLSEQLNVPFVDLRRYRFDAATVQRLSETHARRFRAIALSERDGMLLVGMADPTDIYASDALEQILQQPVDIAVVRESELLATLDIVYRRTDEIAGFAEELDEELTEGQFDLANLAPQADDSDAPVVKLLKSLFEDAVQVRASDIHIEPDEMVLRIRQRIDGVLQEQIVKERRVAPALVLRLKLMSGLDISEKRLPQDGRFSLKVKERKLDVRLSTMPVEHGESVVMRLLDQTDGAVDLDNVGMADDMLMQFRRLIHQPHGLILVTGPTGSGKTTTLYGALQELNEVGKKIITVEDPVEYRLQRINQVQINPKIGLNFARVLRACLRQDPDILLVGEIRDQETAEIALRAAMTGHMVLSTLHTNDAVSSAMRLVDMGAEGFLAATAIKAVLAQRLVRRLCDNCCSDYQPDARERSWIQHVVGIPVTQSLTLQQPGGCHRCNNTGYRGRIGVFELLIINDEMADALRRSDASGFVKAARRSKGYQPLVYSALQEAIQGVTSLEEVFRVAEQVEEETDDATINAEATVADSTEVTESESIADETGVNPKPGNEGPSTPIANEDTEKTAPSEHIIPWKEDD</sequence>
<dbReference type="RefSeq" id="WP_068812044.1">
    <property type="nucleotide sequence ID" value="NZ_BMIY01000002.1"/>
</dbReference>
<reference evidence="6" key="2">
    <citation type="submission" date="2020-09" db="EMBL/GenBank/DDBJ databases">
        <authorList>
            <person name="Sun Q."/>
            <person name="Zhou Y."/>
        </authorList>
    </citation>
    <scope>NUCLEOTIDE SEQUENCE</scope>
    <source>
        <strain evidence="6">CGMCC 1.15425</strain>
    </source>
</reference>